<proteinExistence type="predicted"/>
<protein>
    <submittedName>
        <fullName evidence="3">Rhodanese-like domain-containing protein</fullName>
    </submittedName>
</protein>
<dbReference type="InterPro" id="IPR036873">
    <property type="entry name" value="Rhodanese-like_dom_sf"/>
</dbReference>
<feature type="compositionally biased region" description="Basic and acidic residues" evidence="1">
    <location>
        <begin position="15"/>
        <end position="27"/>
    </location>
</feature>
<dbReference type="InterPro" id="IPR001763">
    <property type="entry name" value="Rhodanese-like_dom"/>
</dbReference>
<dbReference type="RefSeq" id="WP_222980676.1">
    <property type="nucleotide sequence ID" value="NZ_JAINVZ010000020.1"/>
</dbReference>
<dbReference type="SUPFAM" id="SSF52821">
    <property type="entry name" value="Rhodanese/Cell cycle control phosphatase"/>
    <property type="match status" value="1"/>
</dbReference>
<dbReference type="EMBL" id="JAINVZ010000020">
    <property type="protein sequence ID" value="MBY8887931.1"/>
    <property type="molecule type" value="Genomic_DNA"/>
</dbReference>
<dbReference type="PANTHER" id="PTHR43031:SF7">
    <property type="entry name" value="NITRIC OXIDE REDUCTASE FLRD-NAD(+) REDUCTASE"/>
    <property type="match status" value="1"/>
</dbReference>
<evidence type="ECO:0000313" key="4">
    <source>
        <dbReference type="Proteomes" id="UP001198565"/>
    </source>
</evidence>
<accession>A0ABS7QXJ2</accession>
<dbReference type="Proteomes" id="UP001198565">
    <property type="component" value="Unassembled WGS sequence"/>
</dbReference>
<dbReference type="PANTHER" id="PTHR43031">
    <property type="entry name" value="FAD-DEPENDENT OXIDOREDUCTASE"/>
    <property type="match status" value="1"/>
</dbReference>
<dbReference type="SMART" id="SM00450">
    <property type="entry name" value="RHOD"/>
    <property type="match status" value="1"/>
</dbReference>
<keyword evidence="4" id="KW-1185">Reference proteome</keyword>
<name>A0ABS7QXJ2_9ACTN</name>
<evidence type="ECO:0000259" key="2">
    <source>
        <dbReference type="PROSITE" id="PS50206"/>
    </source>
</evidence>
<sequence>MTRTARGAGDEEADGREADSSDDGCRDIDAQEADALIRAGRAVLLDVREEDEWRAGHAPGAVLSPLSGPCRAPELTAGQLLIAVCRSGRRSALVAERLRAAGTPVRNLRGGMGAWAGAGLPVRRPDGRPGIVA</sequence>
<organism evidence="3 4">
    <name type="scientific">Streptantibioticus parmotrematis</name>
    <dbReference type="NCBI Taxonomy" id="2873249"/>
    <lineage>
        <taxon>Bacteria</taxon>
        <taxon>Bacillati</taxon>
        <taxon>Actinomycetota</taxon>
        <taxon>Actinomycetes</taxon>
        <taxon>Kitasatosporales</taxon>
        <taxon>Streptomycetaceae</taxon>
        <taxon>Streptantibioticus</taxon>
    </lineage>
</organism>
<feature type="domain" description="Rhodanese" evidence="2">
    <location>
        <begin position="38"/>
        <end position="124"/>
    </location>
</feature>
<evidence type="ECO:0000313" key="3">
    <source>
        <dbReference type="EMBL" id="MBY8887931.1"/>
    </source>
</evidence>
<dbReference type="CDD" id="cd00158">
    <property type="entry name" value="RHOD"/>
    <property type="match status" value="1"/>
</dbReference>
<reference evidence="3 4" key="1">
    <citation type="submission" date="2021-08" db="EMBL/GenBank/DDBJ databases">
        <title>Streptomyces sp. PTM05 isolated from lichen.</title>
        <authorList>
            <person name="Somphong A."/>
            <person name="Phongsopitanun W."/>
            <person name="Tanasupawat S."/>
        </authorList>
    </citation>
    <scope>NUCLEOTIDE SEQUENCE [LARGE SCALE GENOMIC DNA]</scope>
    <source>
        <strain evidence="3 4">Ptm05</strain>
    </source>
</reference>
<feature type="region of interest" description="Disordered" evidence="1">
    <location>
        <begin position="1"/>
        <end position="27"/>
    </location>
</feature>
<evidence type="ECO:0000256" key="1">
    <source>
        <dbReference type="SAM" id="MobiDB-lite"/>
    </source>
</evidence>
<comment type="caution">
    <text evidence="3">The sequence shown here is derived from an EMBL/GenBank/DDBJ whole genome shotgun (WGS) entry which is preliminary data.</text>
</comment>
<dbReference type="Gene3D" id="3.40.250.10">
    <property type="entry name" value="Rhodanese-like domain"/>
    <property type="match status" value="1"/>
</dbReference>
<dbReference type="PROSITE" id="PS50206">
    <property type="entry name" value="RHODANESE_3"/>
    <property type="match status" value="1"/>
</dbReference>
<gene>
    <name evidence="3" type="ORF">K7472_24270</name>
</gene>
<dbReference type="Pfam" id="PF00581">
    <property type="entry name" value="Rhodanese"/>
    <property type="match status" value="1"/>
</dbReference>
<dbReference type="InterPro" id="IPR050229">
    <property type="entry name" value="GlpE_sulfurtransferase"/>
</dbReference>